<dbReference type="AlphaFoldDB" id="A0A1M6UJ53"/>
<protein>
    <recommendedName>
        <fullName evidence="4">Holin-like toxin</fullName>
    </recommendedName>
</protein>
<accession>A0A1M6UJ53</accession>
<reference evidence="2 3" key="1">
    <citation type="submission" date="2016-11" db="EMBL/GenBank/DDBJ databases">
        <authorList>
            <person name="Jaros S."/>
            <person name="Januszkiewicz K."/>
            <person name="Wedrychowicz H."/>
        </authorList>
    </citation>
    <scope>NUCLEOTIDE SEQUENCE [LARGE SCALE GENOMIC DNA]</scope>
    <source>
        <strain evidence="2 3">DSM 15929</strain>
    </source>
</reference>
<proteinExistence type="predicted"/>
<name>A0A1M6UJ53_9FIRM</name>
<organism evidence="2 3">
    <name type="scientific">Anaerocolumna jejuensis DSM 15929</name>
    <dbReference type="NCBI Taxonomy" id="1121322"/>
    <lineage>
        <taxon>Bacteria</taxon>
        <taxon>Bacillati</taxon>
        <taxon>Bacillota</taxon>
        <taxon>Clostridia</taxon>
        <taxon>Lachnospirales</taxon>
        <taxon>Lachnospiraceae</taxon>
        <taxon>Anaerocolumna</taxon>
    </lineage>
</organism>
<keyword evidence="1" id="KW-1133">Transmembrane helix</keyword>
<sequence>MPSVSSLAKGVVLMYITYGDLFTFVIMLVAIITLVRDNKHKK</sequence>
<keyword evidence="1" id="KW-0812">Transmembrane</keyword>
<evidence type="ECO:0000313" key="2">
    <source>
        <dbReference type="EMBL" id="SHK69211.1"/>
    </source>
</evidence>
<dbReference type="Proteomes" id="UP000184386">
    <property type="component" value="Unassembled WGS sequence"/>
</dbReference>
<keyword evidence="1" id="KW-0472">Membrane</keyword>
<evidence type="ECO:0008006" key="4">
    <source>
        <dbReference type="Google" id="ProtNLM"/>
    </source>
</evidence>
<gene>
    <name evidence="2" type="ORF">SAMN02745136_03109</name>
</gene>
<keyword evidence="3" id="KW-1185">Reference proteome</keyword>
<dbReference type="EMBL" id="FRAC01000015">
    <property type="protein sequence ID" value="SHK69211.1"/>
    <property type="molecule type" value="Genomic_DNA"/>
</dbReference>
<evidence type="ECO:0000256" key="1">
    <source>
        <dbReference type="SAM" id="Phobius"/>
    </source>
</evidence>
<evidence type="ECO:0000313" key="3">
    <source>
        <dbReference type="Proteomes" id="UP000184386"/>
    </source>
</evidence>
<feature type="transmembrane region" description="Helical" evidence="1">
    <location>
        <begin position="12"/>
        <end position="35"/>
    </location>
</feature>